<dbReference type="InterPro" id="IPR026983">
    <property type="entry name" value="DHC"/>
</dbReference>
<gene>
    <name evidence="2" type="ORF">WA026_002786</name>
</gene>
<evidence type="ECO:0000313" key="2">
    <source>
        <dbReference type="EMBL" id="KAK9874447.1"/>
    </source>
</evidence>
<keyword evidence="3" id="KW-1185">Reference proteome</keyword>
<keyword evidence="1" id="KW-0175">Coiled coil</keyword>
<sequence length="779" mass="91518">MERKQKEIAIVCKYDKLLHHLHLEYPELSEISSKTLETFDISKRKKSAVLRVVQNNIDKLKKRQKPYSLSIIQNNTSESKNILCFSAQNCPSTSISRFQLRVIRNLVGVPKLQEKYEDILKQMFDEIKQEYLLVTHSSRLHQTIKGVLEIPNYFEIKPFKYVGKTDRYMIYLHIRKKLKKRWMLHQPLIRSIIDHFNTLPDVLFSIERNGEIKHDFEDLEYDMQKNLFEASKCIQEFYETVQVMVENDNTHMSEKFMTNFLGSCTCALNIHLSQVIGNTLKHIVESTQSDKMPLLNLYVTYNFKMELFPTSEHLSELFQCFIKDTLALIKKLGVLHHPRTSNALQSTPFNLYLANEFINALIEEVHTNVKVIYRPVMKYLEELNNQFEEIYSVIYKIDCISDLNFEIGCEQIKYYSIYFNNVSLIPEYELFEMGILILSDYISKLQKGLIFVQRCSFHSLASQNLWEMKDIEDSFEIIKTRAEINPITTEQTIEIGKYMTWVKAEFLQEATERIGECVISMAKLSEIGVIEDDHIHLNINIFKQLEEIEPIVNENLAVFEQLKFEAEEKLQRQIESINELTKGVHPILCLLDDMDDILNIRQYLCKINVHLLKIKYIETQIAWINDEEIALSFPKSSYPEFEELKNYVYPFFHLMKLSLDVQRNVSVWLDGQFDLQSFDDTKVKLESYQQELSEMQKNYRKKLRQAQDENLLMRFRDENEECGASDMELNPAPAELDVKKIDISKLKNGDYILTELTSEKMVKFIAKVTGASLNTNNVL</sequence>
<dbReference type="Proteomes" id="UP001431783">
    <property type="component" value="Unassembled WGS sequence"/>
</dbReference>
<organism evidence="2 3">
    <name type="scientific">Henosepilachna vigintioctopunctata</name>
    <dbReference type="NCBI Taxonomy" id="420089"/>
    <lineage>
        <taxon>Eukaryota</taxon>
        <taxon>Metazoa</taxon>
        <taxon>Ecdysozoa</taxon>
        <taxon>Arthropoda</taxon>
        <taxon>Hexapoda</taxon>
        <taxon>Insecta</taxon>
        <taxon>Pterygota</taxon>
        <taxon>Neoptera</taxon>
        <taxon>Endopterygota</taxon>
        <taxon>Coleoptera</taxon>
        <taxon>Polyphaga</taxon>
        <taxon>Cucujiformia</taxon>
        <taxon>Coccinelloidea</taxon>
        <taxon>Coccinellidae</taxon>
        <taxon>Epilachninae</taxon>
        <taxon>Epilachnini</taxon>
        <taxon>Henosepilachna</taxon>
    </lineage>
</organism>
<dbReference type="GO" id="GO:0045505">
    <property type="term" value="F:dynein intermediate chain binding"/>
    <property type="evidence" value="ECO:0007669"/>
    <property type="project" value="InterPro"/>
</dbReference>
<reference evidence="2 3" key="1">
    <citation type="submission" date="2023-03" db="EMBL/GenBank/DDBJ databases">
        <title>Genome insight into feeding habits of ladybird beetles.</title>
        <authorList>
            <person name="Li H.-S."/>
            <person name="Huang Y.-H."/>
            <person name="Pang H."/>
        </authorList>
    </citation>
    <scope>NUCLEOTIDE SEQUENCE [LARGE SCALE GENOMIC DNA]</scope>
    <source>
        <strain evidence="2">SYSU_2023b</strain>
        <tissue evidence="2">Whole body</tissue>
    </source>
</reference>
<proteinExistence type="predicted"/>
<name>A0AAW1U1E6_9CUCU</name>
<accession>A0AAW1U1E6</accession>
<comment type="caution">
    <text evidence="2">The sequence shown here is derived from an EMBL/GenBank/DDBJ whole genome shotgun (WGS) entry which is preliminary data.</text>
</comment>
<feature type="coiled-coil region" evidence="1">
    <location>
        <begin position="678"/>
        <end position="709"/>
    </location>
</feature>
<dbReference type="GO" id="GO:0007018">
    <property type="term" value="P:microtubule-based movement"/>
    <property type="evidence" value="ECO:0007669"/>
    <property type="project" value="InterPro"/>
</dbReference>
<evidence type="ECO:0000313" key="3">
    <source>
        <dbReference type="Proteomes" id="UP001431783"/>
    </source>
</evidence>
<dbReference type="PANTHER" id="PTHR45703">
    <property type="entry name" value="DYNEIN HEAVY CHAIN"/>
    <property type="match status" value="1"/>
</dbReference>
<dbReference type="AlphaFoldDB" id="A0AAW1U1E6"/>
<dbReference type="GO" id="GO:0030286">
    <property type="term" value="C:dynein complex"/>
    <property type="evidence" value="ECO:0007669"/>
    <property type="project" value="InterPro"/>
</dbReference>
<evidence type="ECO:0008006" key="4">
    <source>
        <dbReference type="Google" id="ProtNLM"/>
    </source>
</evidence>
<dbReference type="GO" id="GO:0051959">
    <property type="term" value="F:dynein light intermediate chain binding"/>
    <property type="evidence" value="ECO:0007669"/>
    <property type="project" value="InterPro"/>
</dbReference>
<dbReference type="EMBL" id="JARQZJ010000031">
    <property type="protein sequence ID" value="KAK9874447.1"/>
    <property type="molecule type" value="Genomic_DNA"/>
</dbReference>
<dbReference type="PANTHER" id="PTHR45703:SF1">
    <property type="entry name" value="DYNEINS HEAVY CHAIN"/>
    <property type="match status" value="1"/>
</dbReference>
<evidence type="ECO:0000256" key="1">
    <source>
        <dbReference type="SAM" id="Coils"/>
    </source>
</evidence>
<protein>
    <recommendedName>
        <fullName evidence="4">Dynein heavy chain linker domain-containing protein</fullName>
    </recommendedName>
</protein>